<feature type="transmembrane region" description="Helical" evidence="6">
    <location>
        <begin position="164"/>
        <end position="183"/>
    </location>
</feature>
<dbReference type="Pfam" id="PF00924">
    <property type="entry name" value="MS_channel_2nd"/>
    <property type="match status" value="1"/>
</dbReference>
<sequence>MLLETPDLETTANLGLTLAWAAAAVVLAFVLTTVLSVAVRRVGRRSPLARELSLRMRRPTRALLMTAAVAVAVRLTADPDEPWLPALHHVLLVAGIVCFTWLVGALAFVIEDRSLARLRTDVVDNRHARRVRTQITVVRRLTIAVLVVCGVAAVLLTFPGARAAGASIFASAGLISIVAGLAAQTSLANVFAGMQIAFTDAIRVDDVVVLEGEWGRIEEITLTYVVVHVWDDRRLVLPCTYFTTTPFQNWTRRSAELLGTVELDLDFRVPLRAMRAELARLLERTELWDERVGILQVTEATGGFVRVRVLVSAKDGPTLFDLRCFVREGLVEWLQRSAPGALPRTRFEGLGADGGGFLGEPALPPLGEAEGGATPEQDAGADSADSADGADGAGGGAGGAEGLDGEHDDTRGEDDDGGRETAAGSAPHRRSVRSTRPSGPPAVMPRRPAAETVLLGPAALTPEAEETVLIDTVDDAGGPESSALFSGSAAAEERSRAFGGPGEEALEERNAAAAAGQEPENDEDPARAPRDADTPDENEEGTEPGGGTAPDGESAAGAEPQRRSR</sequence>
<feature type="compositionally biased region" description="Low complexity" evidence="5">
    <location>
        <begin position="378"/>
        <end position="390"/>
    </location>
</feature>
<feature type="compositionally biased region" description="Basic and acidic residues" evidence="5">
    <location>
        <begin position="524"/>
        <end position="533"/>
    </location>
</feature>
<evidence type="ECO:0000313" key="9">
    <source>
        <dbReference type="Proteomes" id="UP000248783"/>
    </source>
</evidence>
<comment type="caution">
    <text evidence="8">The sequence shown here is derived from an EMBL/GenBank/DDBJ whole genome shotgun (WGS) entry which is preliminary data.</text>
</comment>
<feature type="domain" description="Mechanosensitive ion channel MscS" evidence="7">
    <location>
        <begin position="186"/>
        <end position="252"/>
    </location>
</feature>
<proteinExistence type="predicted"/>
<dbReference type="PANTHER" id="PTHR30566:SF25">
    <property type="entry name" value="INNER MEMBRANE PROTEIN"/>
    <property type="match status" value="1"/>
</dbReference>
<dbReference type="InterPro" id="IPR010920">
    <property type="entry name" value="LSM_dom_sf"/>
</dbReference>
<accession>A0A2W5WVD7</accession>
<dbReference type="GO" id="GO:0016020">
    <property type="term" value="C:membrane"/>
    <property type="evidence" value="ECO:0007669"/>
    <property type="project" value="UniProtKB-SubCell"/>
</dbReference>
<feature type="transmembrane region" description="Helical" evidence="6">
    <location>
        <begin position="20"/>
        <end position="39"/>
    </location>
</feature>
<feature type="transmembrane region" description="Helical" evidence="6">
    <location>
        <begin position="137"/>
        <end position="158"/>
    </location>
</feature>
<protein>
    <submittedName>
        <fullName evidence="8">Mechanosensitive ion channel family protein</fullName>
    </submittedName>
</protein>
<feature type="region of interest" description="Disordered" evidence="5">
    <location>
        <begin position="353"/>
        <end position="565"/>
    </location>
</feature>
<keyword evidence="2 6" id="KW-0812">Transmembrane</keyword>
<dbReference type="InterPro" id="IPR023408">
    <property type="entry name" value="MscS_beta-dom_sf"/>
</dbReference>
<comment type="subcellular location">
    <subcellularLocation>
        <location evidence="1">Membrane</location>
    </subcellularLocation>
</comment>
<dbReference type="GO" id="GO:0055085">
    <property type="term" value="P:transmembrane transport"/>
    <property type="evidence" value="ECO:0007669"/>
    <property type="project" value="InterPro"/>
</dbReference>
<organism evidence="8 9">
    <name type="scientific">Xylanimonas oleitrophica</name>
    <dbReference type="NCBI Taxonomy" id="2607479"/>
    <lineage>
        <taxon>Bacteria</taxon>
        <taxon>Bacillati</taxon>
        <taxon>Actinomycetota</taxon>
        <taxon>Actinomycetes</taxon>
        <taxon>Micrococcales</taxon>
        <taxon>Promicromonosporaceae</taxon>
        <taxon>Xylanimonas</taxon>
    </lineage>
</organism>
<evidence type="ECO:0000256" key="5">
    <source>
        <dbReference type="SAM" id="MobiDB-lite"/>
    </source>
</evidence>
<dbReference type="Gene3D" id="1.10.287.1260">
    <property type="match status" value="1"/>
</dbReference>
<feature type="compositionally biased region" description="Gly residues" evidence="5">
    <location>
        <begin position="391"/>
        <end position="402"/>
    </location>
</feature>
<keyword evidence="9" id="KW-1185">Reference proteome</keyword>
<evidence type="ECO:0000256" key="3">
    <source>
        <dbReference type="ARBA" id="ARBA00022989"/>
    </source>
</evidence>
<keyword evidence="3 6" id="KW-1133">Transmembrane helix</keyword>
<keyword evidence="4 6" id="KW-0472">Membrane</keyword>
<evidence type="ECO:0000256" key="1">
    <source>
        <dbReference type="ARBA" id="ARBA00004370"/>
    </source>
</evidence>
<feature type="compositionally biased region" description="Acidic residues" evidence="5">
    <location>
        <begin position="463"/>
        <end position="474"/>
    </location>
</feature>
<dbReference type="PANTHER" id="PTHR30566">
    <property type="entry name" value="YNAI-RELATED MECHANOSENSITIVE ION CHANNEL"/>
    <property type="match status" value="1"/>
</dbReference>
<dbReference type="EMBL" id="QKWH01000016">
    <property type="protein sequence ID" value="PZR51785.1"/>
    <property type="molecule type" value="Genomic_DNA"/>
</dbReference>
<dbReference type="AlphaFoldDB" id="A0A2W5WVD7"/>
<evidence type="ECO:0000256" key="4">
    <source>
        <dbReference type="ARBA" id="ARBA00023136"/>
    </source>
</evidence>
<evidence type="ECO:0000259" key="7">
    <source>
        <dbReference type="Pfam" id="PF00924"/>
    </source>
</evidence>
<name>A0A2W5WVD7_9MICO</name>
<gene>
    <name evidence="8" type="ORF">DNL40_15060</name>
</gene>
<dbReference type="InterPro" id="IPR006685">
    <property type="entry name" value="MscS_channel_2nd"/>
</dbReference>
<evidence type="ECO:0000256" key="2">
    <source>
        <dbReference type="ARBA" id="ARBA00022692"/>
    </source>
</evidence>
<dbReference type="Proteomes" id="UP000248783">
    <property type="component" value="Unassembled WGS sequence"/>
</dbReference>
<evidence type="ECO:0000313" key="8">
    <source>
        <dbReference type="EMBL" id="PZR51785.1"/>
    </source>
</evidence>
<reference evidence="8 9" key="1">
    <citation type="submission" date="2018-06" db="EMBL/GenBank/DDBJ databases">
        <title>Whole genome sequencing of a novel hydrocarbon degrading bacterial strain, PW21 isolated from oil contaminated produced water sample.</title>
        <authorList>
            <person name="Nagkirti P."/>
            <person name="Shaikh A."/>
            <person name="Gowdaman V."/>
            <person name="Engineer A.E."/>
            <person name="Dagar S."/>
            <person name="Dhakephalkar P.K."/>
        </authorList>
    </citation>
    <scope>NUCLEOTIDE SEQUENCE [LARGE SCALE GENOMIC DNA]</scope>
    <source>
        <strain evidence="8 9">PW21</strain>
    </source>
</reference>
<dbReference type="RefSeq" id="WP_111252082.1">
    <property type="nucleotide sequence ID" value="NZ_QKWH01000016.1"/>
</dbReference>
<dbReference type="SUPFAM" id="SSF50182">
    <property type="entry name" value="Sm-like ribonucleoproteins"/>
    <property type="match status" value="1"/>
</dbReference>
<feature type="transmembrane region" description="Helical" evidence="6">
    <location>
        <begin position="60"/>
        <end position="77"/>
    </location>
</feature>
<dbReference type="Gene3D" id="2.30.30.60">
    <property type="match status" value="1"/>
</dbReference>
<evidence type="ECO:0000256" key="6">
    <source>
        <dbReference type="SAM" id="Phobius"/>
    </source>
</evidence>
<feature type="transmembrane region" description="Helical" evidence="6">
    <location>
        <begin position="89"/>
        <end position="110"/>
    </location>
</feature>